<dbReference type="SMART" id="SM00342">
    <property type="entry name" value="HTH_ARAC"/>
    <property type="match status" value="1"/>
</dbReference>
<evidence type="ECO:0000256" key="1">
    <source>
        <dbReference type="ARBA" id="ARBA00023015"/>
    </source>
</evidence>
<dbReference type="Proteomes" id="UP000237749">
    <property type="component" value="Unassembled WGS sequence"/>
</dbReference>
<dbReference type="Pfam" id="PF02311">
    <property type="entry name" value="AraC_binding"/>
    <property type="match status" value="1"/>
</dbReference>
<organism evidence="5 6">
    <name type="scientific">Lacrimispora xylanisolvens</name>
    <dbReference type="NCBI Taxonomy" id="384636"/>
    <lineage>
        <taxon>Bacteria</taxon>
        <taxon>Bacillati</taxon>
        <taxon>Bacillota</taxon>
        <taxon>Clostridia</taxon>
        <taxon>Lachnospirales</taxon>
        <taxon>Lachnospiraceae</taxon>
        <taxon>Lacrimispora</taxon>
    </lineage>
</organism>
<evidence type="ECO:0000259" key="4">
    <source>
        <dbReference type="PROSITE" id="PS01124"/>
    </source>
</evidence>
<sequence>MYTNTGYMNLTEEELENMKVPLRVNSCGVYRLVSLNVMSTFRPLGRSDYQLLYIASGKAFFTFNGTVTEVSEGSMVLYPPHTPQQYAYYLNDKTEVYWLHFTGSESATLTKEAGFNESHILYTGISSKYQELFLSVIREIQLTRPSFEELSALYLKQLFLLLRRIREEGGFKKTEIQKQMEKAVRFFHENLANNIEVETYARELHMSTCWFIRCFKEYSGMPPGRYLTDIRIKKAKELLESTDYSIGEIGGIIGYENPLYFSRIFKKTAGVSPAEYRKAAR</sequence>
<reference evidence="5 6" key="1">
    <citation type="submission" date="2018-02" db="EMBL/GenBank/DDBJ databases">
        <title>Genomic Encyclopedia of Archaeal and Bacterial Type Strains, Phase II (KMG-II): from individual species to whole genera.</title>
        <authorList>
            <person name="Goeker M."/>
        </authorList>
    </citation>
    <scope>NUCLEOTIDE SEQUENCE [LARGE SCALE GENOMIC DNA]</scope>
    <source>
        <strain evidence="5 6">DSM 3808</strain>
    </source>
</reference>
<dbReference type="AlphaFoldDB" id="A0A2S6HMS1"/>
<keyword evidence="6" id="KW-1185">Reference proteome</keyword>
<dbReference type="GO" id="GO:0003700">
    <property type="term" value="F:DNA-binding transcription factor activity"/>
    <property type="evidence" value="ECO:0007669"/>
    <property type="project" value="InterPro"/>
</dbReference>
<dbReference type="GO" id="GO:0043565">
    <property type="term" value="F:sequence-specific DNA binding"/>
    <property type="evidence" value="ECO:0007669"/>
    <property type="project" value="InterPro"/>
</dbReference>
<dbReference type="InterPro" id="IPR020449">
    <property type="entry name" value="Tscrpt_reg_AraC-type_HTH"/>
</dbReference>
<dbReference type="OrthoDB" id="9782911at2"/>
<dbReference type="InterPro" id="IPR037923">
    <property type="entry name" value="HTH-like"/>
</dbReference>
<gene>
    <name evidence="5" type="ORF">BXY41_113113</name>
</gene>
<dbReference type="PANTHER" id="PTHR43280:SF30">
    <property type="entry name" value="MMSAB OPERON REGULATORY PROTEIN"/>
    <property type="match status" value="1"/>
</dbReference>
<dbReference type="InterPro" id="IPR003313">
    <property type="entry name" value="AraC-bd"/>
</dbReference>
<keyword evidence="1" id="KW-0805">Transcription regulation</keyword>
<dbReference type="RefSeq" id="WP_104438854.1">
    <property type="nucleotide sequence ID" value="NZ_PTJA01000013.1"/>
</dbReference>
<evidence type="ECO:0000256" key="2">
    <source>
        <dbReference type="ARBA" id="ARBA00023125"/>
    </source>
</evidence>
<comment type="caution">
    <text evidence="5">The sequence shown here is derived from an EMBL/GenBank/DDBJ whole genome shotgun (WGS) entry which is preliminary data.</text>
</comment>
<dbReference type="SUPFAM" id="SSF51215">
    <property type="entry name" value="Regulatory protein AraC"/>
    <property type="match status" value="1"/>
</dbReference>
<name>A0A2S6HMS1_9FIRM</name>
<feature type="domain" description="HTH araC/xylS-type" evidence="4">
    <location>
        <begin position="181"/>
        <end position="279"/>
    </location>
</feature>
<evidence type="ECO:0000313" key="6">
    <source>
        <dbReference type="Proteomes" id="UP000237749"/>
    </source>
</evidence>
<dbReference type="Pfam" id="PF12833">
    <property type="entry name" value="HTH_18"/>
    <property type="match status" value="1"/>
</dbReference>
<keyword evidence="3" id="KW-0804">Transcription</keyword>
<dbReference type="PROSITE" id="PS01124">
    <property type="entry name" value="HTH_ARAC_FAMILY_2"/>
    <property type="match status" value="1"/>
</dbReference>
<evidence type="ECO:0000256" key="3">
    <source>
        <dbReference type="ARBA" id="ARBA00023163"/>
    </source>
</evidence>
<dbReference type="EMBL" id="PTJA01000013">
    <property type="protein sequence ID" value="PPK78781.1"/>
    <property type="molecule type" value="Genomic_DNA"/>
</dbReference>
<dbReference type="PANTHER" id="PTHR43280">
    <property type="entry name" value="ARAC-FAMILY TRANSCRIPTIONAL REGULATOR"/>
    <property type="match status" value="1"/>
</dbReference>
<proteinExistence type="predicted"/>
<evidence type="ECO:0000313" key="5">
    <source>
        <dbReference type="EMBL" id="PPK78781.1"/>
    </source>
</evidence>
<dbReference type="SUPFAM" id="SSF46689">
    <property type="entry name" value="Homeodomain-like"/>
    <property type="match status" value="2"/>
</dbReference>
<dbReference type="PRINTS" id="PR00032">
    <property type="entry name" value="HTHARAC"/>
</dbReference>
<dbReference type="Gene3D" id="2.60.120.280">
    <property type="entry name" value="Regulatory protein AraC"/>
    <property type="match status" value="1"/>
</dbReference>
<keyword evidence="2 5" id="KW-0238">DNA-binding</keyword>
<protein>
    <submittedName>
        <fullName evidence="5">AraC-like DNA-binding protein</fullName>
    </submittedName>
</protein>
<accession>A0A2S6HMS1</accession>
<dbReference type="Gene3D" id="1.10.10.60">
    <property type="entry name" value="Homeodomain-like"/>
    <property type="match status" value="2"/>
</dbReference>
<dbReference type="InterPro" id="IPR018060">
    <property type="entry name" value="HTH_AraC"/>
</dbReference>
<dbReference type="InterPro" id="IPR009057">
    <property type="entry name" value="Homeodomain-like_sf"/>
</dbReference>